<keyword evidence="8" id="KW-1185">Reference proteome</keyword>
<dbReference type="CDD" id="cd07363">
    <property type="entry name" value="45_DOPA_Dioxygenase"/>
    <property type="match status" value="1"/>
</dbReference>
<name>A0A7W4WG80_9GAMM</name>
<evidence type="ECO:0000313" key="7">
    <source>
        <dbReference type="EMBL" id="MBB3063634.1"/>
    </source>
</evidence>
<evidence type="ECO:0000256" key="2">
    <source>
        <dbReference type="ARBA" id="ARBA00007581"/>
    </source>
</evidence>
<dbReference type="PIRSF" id="PIRSF006157">
    <property type="entry name" value="Doxgns_DODA"/>
    <property type="match status" value="1"/>
</dbReference>
<dbReference type="GO" id="GO:0008198">
    <property type="term" value="F:ferrous iron binding"/>
    <property type="evidence" value="ECO:0007669"/>
    <property type="project" value="InterPro"/>
</dbReference>
<comment type="cofactor">
    <cofactor evidence="1">
        <name>Zn(2+)</name>
        <dbReference type="ChEBI" id="CHEBI:29105"/>
    </cofactor>
</comment>
<proteinExistence type="inferred from homology"/>
<reference evidence="7 8" key="1">
    <citation type="submission" date="2020-08" db="EMBL/GenBank/DDBJ databases">
        <title>Genomic Encyclopedia of Type Strains, Phase III (KMG-III): the genomes of soil and plant-associated and newly described type strains.</title>
        <authorList>
            <person name="Whitman W."/>
        </authorList>
    </citation>
    <scope>NUCLEOTIDE SEQUENCE [LARGE SCALE GENOMIC DNA]</scope>
    <source>
        <strain evidence="7 8">CECT 8799</strain>
    </source>
</reference>
<evidence type="ECO:0000313" key="8">
    <source>
        <dbReference type="Proteomes" id="UP000535937"/>
    </source>
</evidence>
<dbReference type="EMBL" id="JACHWZ010000042">
    <property type="protein sequence ID" value="MBB3063634.1"/>
    <property type="molecule type" value="Genomic_DNA"/>
</dbReference>
<dbReference type="InterPro" id="IPR014436">
    <property type="entry name" value="Extradiol_dOase_DODA"/>
</dbReference>
<keyword evidence="7" id="KW-0223">Dioxygenase</keyword>
<dbReference type="PANTHER" id="PTHR30096">
    <property type="entry name" value="4,5-DOPA DIOXYGENASE EXTRADIOL-LIKE PROTEIN"/>
    <property type="match status" value="1"/>
</dbReference>
<accession>A0A7W4WG80</accession>
<organism evidence="7 8">
    <name type="scientific">Microbulbifer rhizosphaerae</name>
    <dbReference type="NCBI Taxonomy" id="1562603"/>
    <lineage>
        <taxon>Bacteria</taxon>
        <taxon>Pseudomonadati</taxon>
        <taxon>Pseudomonadota</taxon>
        <taxon>Gammaproteobacteria</taxon>
        <taxon>Cellvibrionales</taxon>
        <taxon>Microbulbiferaceae</taxon>
        <taxon>Microbulbifer</taxon>
    </lineage>
</organism>
<sequence length="268" mass="28866">MTRQPVFYLTHGGGPCFWMEFPEPFGANAYDRLRDYFSGLIASLSARPEAVLVVSAHWEKRIPTVSLAAAPPMIYDYYGFPPHTYQLQYPATGAPEVAGRALELLQGAGIAAGADEHRGFDHGVFVPMMIIDPEARLPVATLSLKDNLDPAQHLAIGAALVPLRDEGVLIFGSGSSYHNLRDIFRGDGRASIEFDAWLHETVALPPADRNAGLCDWASAPGAYASHPRPDHLPPLMVAAGAAGDDRGRGTFRDMIGGKAYSCFAFGSL</sequence>
<dbReference type="Pfam" id="PF02900">
    <property type="entry name" value="LigB"/>
    <property type="match status" value="1"/>
</dbReference>
<evidence type="ECO:0000259" key="6">
    <source>
        <dbReference type="Pfam" id="PF02900"/>
    </source>
</evidence>
<evidence type="ECO:0000256" key="1">
    <source>
        <dbReference type="ARBA" id="ARBA00001947"/>
    </source>
</evidence>
<evidence type="ECO:0000256" key="5">
    <source>
        <dbReference type="ARBA" id="ARBA00023002"/>
    </source>
</evidence>
<protein>
    <submittedName>
        <fullName evidence="7">Aromatic ring-opening dioxygenase catalytic subunit (LigB family)</fullName>
    </submittedName>
</protein>
<dbReference type="Proteomes" id="UP000535937">
    <property type="component" value="Unassembled WGS sequence"/>
</dbReference>
<comment type="similarity">
    <text evidence="2">Belongs to the DODA-type extradiol aromatic ring-opening dioxygenase family.</text>
</comment>
<dbReference type="GO" id="GO:0008270">
    <property type="term" value="F:zinc ion binding"/>
    <property type="evidence" value="ECO:0007669"/>
    <property type="project" value="InterPro"/>
</dbReference>
<keyword evidence="4" id="KW-0862">Zinc</keyword>
<feature type="domain" description="Extradiol ring-cleavage dioxygenase class III enzyme subunit B" evidence="6">
    <location>
        <begin position="46"/>
        <end position="245"/>
    </location>
</feature>
<dbReference type="RefSeq" id="WP_183463983.1">
    <property type="nucleotide sequence ID" value="NZ_JACHWZ010000042.1"/>
</dbReference>
<dbReference type="GO" id="GO:0016702">
    <property type="term" value="F:oxidoreductase activity, acting on single donors with incorporation of molecular oxygen, incorporation of two atoms of oxygen"/>
    <property type="evidence" value="ECO:0007669"/>
    <property type="project" value="UniProtKB-ARBA"/>
</dbReference>
<evidence type="ECO:0000256" key="3">
    <source>
        <dbReference type="ARBA" id="ARBA00022723"/>
    </source>
</evidence>
<evidence type="ECO:0000256" key="4">
    <source>
        <dbReference type="ARBA" id="ARBA00022833"/>
    </source>
</evidence>
<dbReference type="InterPro" id="IPR004183">
    <property type="entry name" value="Xdiol_dOase_suB"/>
</dbReference>
<keyword evidence="5" id="KW-0560">Oxidoreductase</keyword>
<comment type="caution">
    <text evidence="7">The sequence shown here is derived from an EMBL/GenBank/DDBJ whole genome shotgun (WGS) entry which is preliminary data.</text>
</comment>
<dbReference type="Gene3D" id="3.40.830.10">
    <property type="entry name" value="LigB-like"/>
    <property type="match status" value="1"/>
</dbReference>
<dbReference type="SUPFAM" id="SSF53213">
    <property type="entry name" value="LigB-like"/>
    <property type="match status" value="1"/>
</dbReference>
<dbReference type="PANTHER" id="PTHR30096:SF0">
    <property type="entry name" value="4,5-DOPA DIOXYGENASE EXTRADIOL-LIKE PROTEIN"/>
    <property type="match status" value="1"/>
</dbReference>
<gene>
    <name evidence="7" type="ORF">FHS09_004498</name>
</gene>
<keyword evidence="3" id="KW-0479">Metal-binding</keyword>
<dbReference type="AlphaFoldDB" id="A0A7W4WG80"/>